<dbReference type="EMBL" id="JAGSOV010000081">
    <property type="protein sequence ID" value="MCO1660330.1"/>
    <property type="molecule type" value="Genomic_DNA"/>
</dbReference>
<dbReference type="RefSeq" id="WP_252445764.1">
    <property type="nucleotide sequence ID" value="NZ_JAGSOV010000081.1"/>
</dbReference>
<feature type="transmembrane region" description="Helical" evidence="6">
    <location>
        <begin position="41"/>
        <end position="67"/>
    </location>
</feature>
<feature type="transmembrane region" description="Helical" evidence="6">
    <location>
        <begin position="147"/>
        <end position="172"/>
    </location>
</feature>
<keyword evidence="4 6" id="KW-1133">Transmembrane helix</keyword>
<evidence type="ECO:0000256" key="1">
    <source>
        <dbReference type="ARBA" id="ARBA00004651"/>
    </source>
</evidence>
<name>A0ABT1ABB8_9PSEU</name>
<evidence type="ECO:0000256" key="6">
    <source>
        <dbReference type="SAM" id="Phobius"/>
    </source>
</evidence>
<comment type="subcellular location">
    <subcellularLocation>
        <location evidence="1">Cell membrane</location>
        <topology evidence="1">Multi-pass membrane protein</topology>
    </subcellularLocation>
</comment>
<evidence type="ECO:0000313" key="8">
    <source>
        <dbReference type="Proteomes" id="UP001165283"/>
    </source>
</evidence>
<protein>
    <submittedName>
        <fullName evidence="7">LysE family translocator</fullName>
    </submittedName>
</protein>
<feature type="transmembrane region" description="Helical" evidence="6">
    <location>
        <begin position="74"/>
        <end position="91"/>
    </location>
</feature>
<dbReference type="PANTHER" id="PTHR30086:SF20">
    <property type="entry name" value="ARGININE EXPORTER PROTEIN ARGO-RELATED"/>
    <property type="match status" value="1"/>
</dbReference>
<dbReference type="InterPro" id="IPR001123">
    <property type="entry name" value="LeuE-type"/>
</dbReference>
<dbReference type="PIRSF" id="PIRSF006324">
    <property type="entry name" value="LeuE"/>
    <property type="match status" value="1"/>
</dbReference>
<evidence type="ECO:0000313" key="7">
    <source>
        <dbReference type="EMBL" id="MCO1660330.1"/>
    </source>
</evidence>
<evidence type="ECO:0000256" key="2">
    <source>
        <dbReference type="ARBA" id="ARBA00022475"/>
    </source>
</evidence>
<reference evidence="7" key="1">
    <citation type="submission" date="2021-04" db="EMBL/GenBank/DDBJ databases">
        <title>Pseudonocardia sp. nov., isolated from sandy soil of mangrove forest.</title>
        <authorList>
            <person name="Zan Z."/>
            <person name="Huang R."/>
            <person name="Liu W."/>
        </authorList>
    </citation>
    <scope>NUCLEOTIDE SEQUENCE</scope>
    <source>
        <strain evidence="7">S2-4</strain>
    </source>
</reference>
<gene>
    <name evidence="7" type="ORF">KDL28_35250</name>
</gene>
<accession>A0ABT1ABB8</accession>
<evidence type="ECO:0000256" key="3">
    <source>
        <dbReference type="ARBA" id="ARBA00022692"/>
    </source>
</evidence>
<keyword evidence="3 6" id="KW-0812">Transmembrane</keyword>
<sequence length="212" mass="22331">MSWATYGSFLLFAAVLTVVPGPDFAVVTRNALAGGRRRGLWAGVGVSSSNAVQGVVAAVGLGALIVAAQPVFTAIKWAGIAYLLWLGAQALRSAWRGEYPPDGGAGEDRGAALAGWRQGFLSNITNPKVLVFYLAVLPQFLPADPRLWQLAVLALSHAVLGLAYLALLVTVVHRARRVLRRRPVRRALDAATGVALVGFGAALGREQLVRSA</sequence>
<dbReference type="PANTHER" id="PTHR30086">
    <property type="entry name" value="ARGININE EXPORTER PROTEIN ARGO"/>
    <property type="match status" value="1"/>
</dbReference>
<comment type="caution">
    <text evidence="7">The sequence shown here is derived from an EMBL/GenBank/DDBJ whole genome shotgun (WGS) entry which is preliminary data.</text>
</comment>
<keyword evidence="5 6" id="KW-0472">Membrane</keyword>
<evidence type="ECO:0000256" key="4">
    <source>
        <dbReference type="ARBA" id="ARBA00022989"/>
    </source>
</evidence>
<evidence type="ECO:0000256" key="5">
    <source>
        <dbReference type="ARBA" id="ARBA00023136"/>
    </source>
</evidence>
<proteinExistence type="predicted"/>
<dbReference type="Pfam" id="PF01810">
    <property type="entry name" value="LysE"/>
    <property type="match status" value="1"/>
</dbReference>
<dbReference type="Proteomes" id="UP001165283">
    <property type="component" value="Unassembled WGS sequence"/>
</dbReference>
<organism evidence="7 8">
    <name type="scientific">Pseudonocardia humida</name>
    <dbReference type="NCBI Taxonomy" id="2800819"/>
    <lineage>
        <taxon>Bacteria</taxon>
        <taxon>Bacillati</taxon>
        <taxon>Actinomycetota</taxon>
        <taxon>Actinomycetes</taxon>
        <taxon>Pseudonocardiales</taxon>
        <taxon>Pseudonocardiaceae</taxon>
        <taxon>Pseudonocardia</taxon>
    </lineage>
</organism>
<keyword evidence="2" id="KW-1003">Cell membrane</keyword>
<keyword evidence="8" id="KW-1185">Reference proteome</keyword>